<sequence>MEIENENVPVISTGEWVLTYLIAAIPVVGLVMLFVWAFGSDTNPNKANWAKAGLIWAAIVIGIYIVFAMAFGAAIIAALGHR</sequence>
<reference evidence="2 3" key="2">
    <citation type="journal article" date="2011" name="Stand. Genomic Sci.">
        <title>Complete genome sequence of Paludibacter propionicigenes type strain (WB4).</title>
        <authorList>
            <person name="Gronow S."/>
            <person name="Munk C."/>
            <person name="Lapidus A."/>
            <person name="Nolan M."/>
            <person name="Lucas S."/>
            <person name="Hammon N."/>
            <person name="Deshpande S."/>
            <person name="Cheng J.F."/>
            <person name="Tapia R."/>
            <person name="Han C."/>
            <person name="Goodwin L."/>
            <person name="Pitluck S."/>
            <person name="Liolios K."/>
            <person name="Ivanova N."/>
            <person name="Mavromatis K."/>
            <person name="Mikhailova N."/>
            <person name="Pati A."/>
            <person name="Chen A."/>
            <person name="Palaniappan K."/>
            <person name="Land M."/>
            <person name="Hauser L."/>
            <person name="Chang Y.J."/>
            <person name="Jeffries C.D."/>
            <person name="Brambilla E."/>
            <person name="Rohde M."/>
            <person name="Goker M."/>
            <person name="Detter J.C."/>
            <person name="Woyke T."/>
            <person name="Bristow J."/>
            <person name="Eisen J.A."/>
            <person name="Markowitz V."/>
            <person name="Hugenholtz P."/>
            <person name="Kyrpides N.C."/>
            <person name="Klenk H.P."/>
        </authorList>
    </citation>
    <scope>NUCLEOTIDE SEQUENCE [LARGE SCALE GENOMIC DNA]</scope>
    <source>
        <strain evidence="3">DSM 17365 / JCM 13257 / WB4</strain>
    </source>
</reference>
<keyword evidence="1" id="KW-0812">Transmembrane</keyword>
<proteinExistence type="predicted"/>
<reference key="1">
    <citation type="submission" date="2010-11" db="EMBL/GenBank/DDBJ databases">
        <title>The complete genome of Paludibacter propionicigenes DSM 17365.</title>
        <authorList>
            <consortium name="US DOE Joint Genome Institute (JGI-PGF)"/>
            <person name="Lucas S."/>
            <person name="Copeland A."/>
            <person name="Lapidus A."/>
            <person name="Bruce D."/>
            <person name="Goodwin L."/>
            <person name="Pitluck S."/>
            <person name="Kyrpides N."/>
            <person name="Mavromatis K."/>
            <person name="Ivanova N."/>
            <person name="Munk A.C."/>
            <person name="Brettin T."/>
            <person name="Detter J.C."/>
            <person name="Han C."/>
            <person name="Tapia R."/>
            <person name="Land M."/>
            <person name="Hauser L."/>
            <person name="Markowitz V."/>
            <person name="Cheng J.-F."/>
            <person name="Hugenholtz P."/>
            <person name="Woyke T."/>
            <person name="Wu D."/>
            <person name="Gronow S."/>
            <person name="Wellnitz S."/>
            <person name="Brambilla E."/>
            <person name="Klenk H.-P."/>
            <person name="Eisen J.A."/>
        </authorList>
    </citation>
    <scope>NUCLEOTIDE SEQUENCE</scope>
    <source>
        <strain>WB4</strain>
    </source>
</reference>
<dbReference type="eggNOG" id="ENOG50339NG">
    <property type="taxonomic scope" value="Bacteria"/>
</dbReference>
<organism evidence="2 3">
    <name type="scientific">Paludibacter propionicigenes (strain DSM 17365 / JCM 13257 / WB4)</name>
    <dbReference type="NCBI Taxonomy" id="694427"/>
    <lineage>
        <taxon>Bacteria</taxon>
        <taxon>Pseudomonadati</taxon>
        <taxon>Bacteroidota</taxon>
        <taxon>Bacteroidia</taxon>
        <taxon>Bacteroidales</taxon>
        <taxon>Paludibacteraceae</taxon>
        <taxon>Paludibacter</taxon>
    </lineage>
</organism>
<dbReference type="HOGENOM" id="CLU_127540_2_1_10"/>
<keyword evidence="3" id="KW-1185">Reference proteome</keyword>
<dbReference type="OrthoDB" id="2943819at2"/>
<keyword evidence="1" id="KW-1133">Transmembrane helix</keyword>
<accession>E4T625</accession>
<dbReference type="RefSeq" id="WP_013445538.1">
    <property type="nucleotide sequence ID" value="NC_014734.1"/>
</dbReference>
<feature type="transmembrane region" description="Helical" evidence="1">
    <location>
        <begin position="54"/>
        <end position="79"/>
    </location>
</feature>
<dbReference type="STRING" id="694427.Palpr_2032"/>
<dbReference type="AlphaFoldDB" id="E4T625"/>
<dbReference type="Proteomes" id="UP000008718">
    <property type="component" value="Chromosome"/>
</dbReference>
<evidence type="ECO:0000313" key="2">
    <source>
        <dbReference type="EMBL" id="ADQ80169.1"/>
    </source>
</evidence>
<name>E4T625_PALPW</name>
<dbReference type="KEGG" id="ppn:Palpr_2032"/>
<gene>
    <name evidence="2" type="ordered locus">Palpr_2032</name>
</gene>
<evidence type="ECO:0000313" key="3">
    <source>
        <dbReference type="Proteomes" id="UP000008718"/>
    </source>
</evidence>
<feature type="transmembrane region" description="Helical" evidence="1">
    <location>
        <begin position="17"/>
        <end position="39"/>
    </location>
</feature>
<protein>
    <submittedName>
        <fullName evidence="2">Uncharacterized protein</fullName>
    </submittedName>
</protein>
<dbReference type="EMBL" id="CP002345">
    <property type="protein sequence ID" value="ADQ80169.1"/>
    <property type="molecule type" value="Genomic_DNA"/>
</dbReference>
<keyword evidence="1" id="KW-0472">Membrane</keyword>
<evidence type="ECO:0000256" key="1">
    <source>
        <dbReference type="SAM" id="Phobius"/>
    </source>
</evidence>